<keyword evidence="2" id="KW-0560">Oxidoreductase</keyword>
<dbReference type="PANTHER" id="PTHR47706">
    <property type="entry name" value="NMRA-LIKE FAMILY PROTEIN"/>
    <property type="match status" value="1"/>
</dbReference>
<evidence type="ECO:0000259" key="3">
    <source>
        <dbReference type="Pfam" id="PF05368"/>
    </source>
</evidence>
<dbReference type="Pfam" id="PF05368">
    <property type="entry name" value="NmrA"/>
    <property type="match status" value="1"/>
</dbReference>
<dbReference type="Proteomes" id="UP000304947">
    <property type="component" value="Unassembled WGS sequence"/>
</dbReference>
<protein>
    <submittedName>
        <fullName evidence="4">NAD(P)-binding protein</fullName>
    </submittedName>
</protein>
<dbReference type="InterPro" id="IPR051609">
    <property type="entry name" value="NmrA/Isoflavone_reductase-like"/>
</dbReference>
<sequence>MSLTNIALFGANGQVGRSILKALVDCKKQHFNVLVVTSPSAPEPYGADKENVTWKTMDLFNTSRQEMAQTLKGIDAVVSALNGPVLEAQIPIQDGAADAGVKRFIPSEFGMHTIYRRPNDDKGYLHPLWDAKEKLNERAVRHSAINEGKMTYTMIGCGDFYDQERENVWCPWTQKDVDEYTLHVIGDPDAPADWTNIEDFGLYITACLLEPEKTANAYLNFSSDTKSQREIADLLKKHTNKPVKLEVISLDVLHEVWDDPEKAPEELKNKSAFPVDFWMTVKGLQGSGRMFRPKGQNHNNMFPDIEDTTFDKYLKQHFQTQERREYSHKIARQNCARSM</sequence>
<gene>
    <name evidence="6" type="ORF">D6C83_08955</name>
    <name evidence="5" type="ORF">D6D12_03197</name>
    <name evidence="4" type="ORF">D6D22_07973</name>
</gene>
<keyword evidence="1" id="KW-0521">NADP</keyword>
<dbReference type="PANTHER" id="PTHR47706:SF9">
    <property type="entry name" value="NMRA-LIKE DOMAIN-CONTAINING PROTEIN-RELATED"/>
    <property type="match status" value="1"/>
</dbReference>
<dbReference type="Gene3D" id="3.90.25.10">
    <property type="entry name" value="UDP-galactose 4-epimerase, domain 1"/>
    <property type="match status" value="1"/>
</dbReference>
<dbReference type="EMBL" id="QZAT01000027">
    <property type="protein sequence ID" value="THX30845.1"/>
    <property type="molecule type" value="Genomic_DNA"/>
</dbReference>
<evidence type="ECO:0000256" key="2">
    <source>
        <dbReference type="ARBA" id="ARBA00023002"/>
    </source>
</evidence>
<dbReference type="InterPro" id="IPR008030">
    <property type="entry name" value="NmrA-like"/>
</dbReference>
<dbReference type="Proteomes" id="UP000310374">
    <property type="component" value="Unassembled WGS sequence"/>
</dbReference>
<evidence type="ECO:0000313" key="5">
    <source>
        <dbReference type="EMBL" id="THX30845.1"/>
    </source>
</evidence>
<dbReference type="InterPro" id="IPR036291">
    <property type="entry name" value="NAD(P)-bd_dom_sf"/>
</dbReference>
<dbReference type="EMBL" id="QZAL01000150">
    <property type="protein sequence ID" value="THW35786.1"/>
    <property type="molecule type" value="Genomic_DNA"/>
</dbReference>
<evidence type="ECO:0000313" key="9">
    <source>
        <dbReference type="Proteomes" id="UP000310687"/>
    </source>
</evidence>
<evidence type="ECO:0000313" key="6">
    <source>
        <dbReference type="EMBL" id="TIA02421.1"/>
    </source>
</evidence>
<reference evidence="7 8" key="1">
    <citation type="submission" date="2018-10" db="EMBL/GenBank/DDBJ databases">
        <title>Fifty Aureobasidium pullulans genomes reveal a recombining polyextremotolerant generalist.</title>
        <authorList>
            <person name="Gostincar C."/>
            <person name="Turk M."/>
            <person name="Zajc J."/>
            <person name="Gunde-Cimerman N."/>
        </authorList>
    </citation>
    <scope>NUCLEOTIDE SEQUENCE [LARGE SCALE GENOMIC DNA]</scope>
    <source>
        <strain evidence="5 8">EXF-10081</strain>
        <strain evidence="4 9">EXF-11013</strain>
        <strain evidence="6 7">EXF-3380</strain>
    </source>
</reference>
<dbReference type="AlphaFoldDB" id="A0A4S8XDG4"/>
<comment type="caution">
    <text evidence="4">The sequence shown here is derived from an EMBL/GenBank/DDBJ whole genome shotgun (WGS) entry which is preliminary data.</text>
</comment>
<accession>A0A4S8XDG4</accession>
<evidence type="ECO:0000313" key="7">
    <source>
        <dbReference type="Proteomes" id="UP000304947"/>
    </source>
</evidence>
<organism evidence="4 9">
    <name type="scientific">Aureobasidium pullulans</name>
    <name type="common">Black yeast</name>
    <name type="synonym">Pullularia pullulans</name>
    <dbReference type="NCBI Taxonomy" id="5580"/>
    <lineage>
        <taxon>Eukaryota</taxon>
        <taxon>Fungi</taxon>
        <taxon>Dikarya</taxon>
        <taxon>Ascomycota</taxon>
        <taxon>Pezizomycotina</taxon>
        <taxon>Dothideomycetes</taxon>
        <taxon>Dothideomycetidae</taxon>
        <taxon>Dothideales</taxon>
        <taxon>Saccotheciaceae</taxon>
        <taxon>Aureobasidium</taxon>
    </lineage>
</organism>
<feature type="domain" description="NmrA-like" evidence="3">
    <location>
        <begin position="5"/>
        <end position="269"/>
    </location>
</feature>
<dbReference type="GO" id="GO:0016491">
    <property type="term" value="F:oxidoreductase activity"/>
    <property type="evidence" value="ECO:0007669"/>
    <property type="project" value="UniProtKB-KW"/>
</dbReference>
<evidence type="ECO:0000313" key="4">
    <source>
        <dbReference type="EMBL" id="THW35786.1"/>
    </source>
</evidence>
<proteinExistence type="predicted"/>
<name>A0A4S8XDG4_AURPU</name>
<dbReference type="EMBL" id="QZBU01005037">
    <property type="protein sequence ID" value="TIA02421.1"/>
    <property type="molecule type" value="Genomic_DNA"/>
</dbReference>
<dbReference type="Proteomes" id="UP000310687">
    <property type="component" value="Unassembled WGS sequence"/>
</dbReference>
<dbReference type="Gene3D" id="3.40.50.720">
    <property type="entry name" value="NAD(P)-binding Rossmann-like Domain"/>
    <property type="match status" value="1"/>
</dbReference>
<evidence type="ECO:0000256" key="1">
    <source>
        <dbReference type="ARBA" id="ARBA00022857"/>
    </source>
</evidence>
<evidence type="ECO:0000313" key="8">
    <source>
        <dbReference type="Proteomes" id="UP000310374"/>
    </source>
</evidence>
<dbReference type="SUPFAM" id="SSF51735">
    <property type="entry name" value="NAD(P)-binding Rossmann-fold domains"/>
    <property type="match status" value="1"/>
</dbReference>